<dbReference type="InterPro" id="IPR017948">
    <property type="entry name" value="TGFb_CS"/>
</dbReference>
<dbReference type="GO" id="GO:0030154">
    <property type="term" value="P:cell differentiation"/>
    <property type="evidence" value="ECO:0007669"/>
    <property type="project" value="UniProtKB-KW"/>
</dbReference>
<gene>
    <name evidence="13" type="primary">dpp</name>
</gene>
<dbReference type="PANTHER" id="PTHR11848:SF263">
    <property type="entry name" value="PROTEIN DECAPENTAPLEGIC"/>
    <property type="match status" value="1"/>
</dbReference>
<dbReference type="PRINTS" id="PR00669">
    <property type="entry name" value="INHIBINA"/>
</dbReference>
<feature type="compositionally biased region" description="Basic residues" evidence="11">
    <location>
        <begin position="35"/>
        <end position="53"/>
    </location>
</feature>
<evidence type="ECO:0000256" key="3">
    <source>
        <dbReference type="ARBA" id="ARBA00022473"/>
    </source>
</evidence>
<dbReference type="GO" id="GO:0005615">
    <property type="term" value="C:extracellular space"/>
    <property type="evidence" value="ECO:0007669"/>
    <property type="project" value="TreeGrafter"/>
</dbReference>
<dbReference type="AlphaFoldDB" id="I3WD96"/>
<dbReference type="GO" id="GO:0051240">
    <property type="term" value="P:positive regulation of multicellular organismal process"/>
    <property type="evidence" value="ECO:0007669"/>
    <property type="project" value="UniProtKB-ARBA"/>
</dbReference>
<dbReference type="SMART" id="SM00204">
    <property type="entry name" value="TGFB"/>
    <property type="match status" value="1"/>
</dbReference>
<feature type="compositionally biased region" description="Basic and acidic residues" evidence="11">
    <location>
        <begin position="16"/>
        <end position="25"/>
    </location>
</feature>
<proteinExistence type="evidence at transcript level"/>
<evidence type="ECO:0000256" key="9">
    <source>
        <dbReference type="ARBA" id="ARBA00023180"/>
    </source>
</evidence>
<protein>
    <submittedName>
        <fullName evidence="13">Decapentapletic</fullName>
    </submittedName>
</protein>
<comment type="similarity">
    <text evidence="2 10">Belongs to the TGF-beta family.</text>
</comment>
<dbReference type="PANTHER" id="PTHR11848">
    <property type="entry name" value="TGF-BETA FAMILY"/>
    <property type="match status" value="1"/>
</dbReference>
<dbReference type="CDD" id="cd13760">
    <property type="entry name" value="TGF_beta_BMP2_like"/>
    <property type="match status" value="1"/>
</dbReference>
<organism evidence="13">
    <name type="scientific">Polyrhachis vicina</name>
    <name type="common">edible Chinese black ant</name>
    <dbReference type="NCBI Taxonomy" id="455035"/>
    <lineage>
        <taxon>Eukaryota</taxon>
        <taxon>Metazoa</taxon>
        <taxon>Ecdysozoa</taxon>
        <taxon>Arthropoda</taxon>
        <taxon>Hexapoda</taxon>
        <taxon>Insecta</taxon>
        <taxon>Pterygota</taxon>
        <taxon>Neoptera</taxon>
        <taxon>Endopterygota</taxon>
        <taxon>Hymenoptera</taxon>
        <taxon>Apocrita</taxon>
        <taxon>Aculeata</taxon>
        <taxon>Formicoidea</taxon>
        <taxon>Formicidae</taxon>
        <taxon>Formicinae</taxon>
        <taxon>Polyrhachis</taxon>
    </lineage>
</organism>
<keyword evidence="3" id="KW-0217">Developmental protein</keyword>
<dbReference type="Gene3D" id="2.60.120.970">
    <property type="match status" value="1"/>
</dbReference>
<feature type="region of interest" description="Disordered" evidence="11">
    <location>
        <begin position="16"/>
        <end position="53"/>
    </location>
</feature>
<dbReference type="InterPro" id="IPR001111">
    <property type="entry name" value="TGF-b_propeptide"/>
</dbReference>
<evidence type="ECO:0000256" key="2">
    <source>
        <dbReference type="ARBA" id="ARBA00006656"/>
    </source>
</evidence>
<keyword evidence="6" id="KW-0221">Differentiation</keyword>
<evidence type="ECO:0000256" key="1">
    <source>
        <dbReference type="ARBA" id="ARBA00004613"/>
    </source>
</evidence>
<sequence length="547" mass="61805">MAESKRLIVHEIHQRLGPDESRGGSRIDGVGSRTTNRHRRMSEKSRATRGRRLSSGRLVKRVREWEEYERGTRRRVLGKEQGRATLHRSVVAGGASRSYGCFDEISKLLSGITHEVSAFELCRIFALKQLKSSGEKEKEVTSASDDVTMRMSPLLSLVLVAAIALLANANAETSLRINSNTTASSPSSLSSNHMKKREQVIAGIEASLLTFLGLRKRPKPQGLTHVPESLRKLHNIQNSIGTADIAKPGIHARSANVVRSFYHVESKLDQKFHSPNHFRLSFDLSKVPNEETLQASELLLSRIPMTDIEEKQKRGRVLVYDIVRPGVKGQRQPILRLIDSKVIDLTKNATVSLDVHPAVVRWIQNHRDNHGLLVHVTGPYDRKREHVRLKRAADEHEEAWLVSQPMLFAYMDDGRYEMASAHQIMDRRARRAVMRKNRRKDGRENCRRHPLYVDFADVGWNDWIVAPPGYDAFYCHGDCPFPLADHLNTTNHAIVQTLVYSTKPTMVPKACCVPTALSSISMLYLDEENKVVLKNYQDMAVLGCGCR</sequence>
<dbReference type="InterPro" id="IPR029034">
    <property type="entry name" value="Cystine-knot_cytokine"/>
</dbReference>
<evidence type="ECO:0000256" key="4">
    <source>
        <dbReference type="ARBA" id="ARBA00022525"/>
    </source>
</evidence>
<evidence type="ECO:0000256" key="5">
    <source>
        <dbReference type="ARBA" id="ARBA00022729"/>
    </source>
</evidence>
<dbReference type="Gene3D" id="2.10.90.10">
    <property type="entry name" value="Cystine-knot cytokines"/>
    <property type="match status" value="1"/>
</dbReference>
<evidence type="ECO:0000313" key="13">
    <source>
        <dbReference type="EMBL" id="AFL02791.1"/>
    </source>
</evidence>
<name>I3WD96_9HYME</name>
<feature type="domain" description="TGF-beta family profile" evidence="12">
    <location>
        <begin position="428"/>
        <end position="547"/>
    </location>
</feature>
<evidence type="ECO:0000256" key="7">
    <source>
        <dbReference type="ARBA" id="ARBA00023030"/>
    </source>
</evidence>
<keyword evidence="5" id="KW-0732">Signal</keyword>
<dbReference type="GO" id="GO:0005125">
    <property type="term" value="F:cytokine activity"/>
    <property type="evidence" value="ECO:0007669"/>
    <property type="project" value="TreeGrafter"/>
</dbReference>
<dbReference type="InterPro" id="IPR001839">
    <property type="entry name" value="TGF-b_C"/>
</dbReference>
<dbReference type="PROSITE" id="PS00250">
    <property type="entry name" value="TGF_BETA_1"/>
    <property type="match status" value="1"/>
</dbReference>
<dbReference type="FunFam" id="2.10.90.10:FF:000103">
    <property type="entry name" value="Bone morphogenetic protein 16"/>
    <property type="match status" value="1"/>
</dbReference>
<dbReference type="GO" id="GO:0051094">
    <property type="term" value="P:positive regulation of developmental process"/>
    <property type="evidence" value="ECO:0007669"/>
    <property type="project" value="UniProtKB-ARBA"/>
</dbReference>
<evidence type="ECO:0000256" key="11">
    <source>
        <dbReference type="SAM" id="MobiDB-lite"/>
    </source>
</evidence>
<dbReference type="Pfam" id="PF00688">
    <property type="entry name" value="TGFb_propeptide"/>
    <property type="match status" value="1"/>
</dbReference>
<reference evidence="13" key="1">
    <citation type="submission" date="2012-05" db="EMBL/GenBank/DDBJ databases">
        <title>Molecular cloning and expression analysis of a decapentapletic gene in the ant Polyrhachis vicina.</title>
        <authorList>
            <person name="Liu Q."/>
            <person name="Xi G.-S."/>
        </authorList>
    </citation>
    <scope>NUCLEOTIDE SEQUENCE</scope>
</reference>
<accession>I3WD96</accession>
<dbReference type="PROSITE" id="PS51362">
    <property type="entry name" value="TGF_BETA_2"/>
    <property type="match status" value="1"/>
</dbReference>
<dbReference type="SUPFAM" id="SSF57501">
    <property type="entry name" value="Cystine-knot cytokines"/>
    <property type="match status" value="1"/>
</dbReference>
<keyword evidence="9" id="KW-0325">Glycoprotein</keyword>
<dbReference type="InterPro" id="IPR015615">
    <property type="entry name" value="TGF-beta-rel"/>
</dbReference>
<evidence type="ECO:0000256" key="10">
    <source>
        <dbReference type="RuleBase" id="RU000354"/>
    </source>
</evidence>
<evidence type="ECO:0000256" key="6">
    <source>
        <dbReference type="ARBA" id="ARBA00022782"/>
    </source>
</evidence>
<dbReference type="Pfam" id="PF00019">
    <property type="entry name" value="TGF_beta"/>
    <property type="match status" value="1"/>
</dbReference>
<dbReference type="GO" id="GO:0008083">
    <property type="term" value="F:growth factor activity"/>
    <property type="evidence" value="ECO:0007669"/>
    <property type="project" value="UniProtKB-KW"/>
</dbReference>
<keyword evidence="7 10" id="KW-0339">Growth factor</keyword>
<evidence type="ECO:0000259" key="12">
    <source>
        <dbReference type="PROSITE" id="PS51362"/>
    </source>
</evidence>
<comment type="subcellular location">
    <subcellularLocation>
        <location evidence="1">Secreted</location>
    </subcellularLocation>
</comment>
<keyword evidence="4" id="KW-0964">Secreted</keyword>
<evidence type="ECO:0000256" key="8">
    <source>
        <dbReference type="ARBA" id="ARBA00023157"/>
    </source>
</evidence>
<dbReference type="EMBL" id="JX021498">
    <property type="protein sequence ID" value="AFL02791.1"/>
    <property type="molecule type" value="mRNA"/>
</dbReference>
<keyword evidence="8" id="KW-1015">Disulfide bond</keyword>